<protein>
    <submittedName>
        <fullName evidence="1">Putative acyltransferase</fullName>
    </submittedName>
</protein>
<dbReference type="EMBL" id="CP064789">
    <property type="protein sequence ID" value="QSG12404.1"/>
    <property type="molecule type" value="Genomic_DNA"/>
</dbReference>
<sequence>MASIEKTRAIVEEGETYDGKIVPTVKAEIGRPVRIYEGATVQGSVYGETVEIKGGTVEGSVMGAESVEFEDGSVEGEVGADGKVAGSGATVYGTVTGTRIRLTDAIVYGNVVGTDVILENCAVIGIVSAERKLVAQNSLVYTFKSYGQTKLNGVSTVLPQAVVEGEIELASPVTVTGFGRLELPDEEMPTMDMDDLIEVEGSTYLSLSPRILNLEEVTDRLEELEGALDRVATATSADDVPPAQDLLETLGVDQSQYPAVV</sequence>
<evidence type="ECO:0000313" key="1">
    <source>
        <dbReference type="EMBL" id="QSG12404.1"/>
    </source>
</evidence>
<reference evidence="1" key="1">
    <citation type="submission" date="2020-11" db="EMBL/GenBank/DDBJ databases">
        <title>Carbohydrate-dependent, anaerobic sulfur respiration: A novel catabolism in halophilic archaea.</title>
        <authorList>
            <person name="Sorokin D.Y."/>
            <person name="Messina E."/>
            <person name="Smedile F."/>
            <person name="La Cono V."/>
            <person name="Hallsworth J.E."/>
            <person name="Yakimov M.M."/>
        </authorList>
    </citation>
    <scope>NUCLEOTIDE SEQUENCE</scope>
    <source>
        <strain evidence="1">HSR-Bgl</strain>
    </source>
</reference>
<gene>
    <name evidence="1" type="ORF">HSBGL_1994</name>
</gene>
<dbReference type="Proteomes" id="UP000663305">
    <property type="component" value="Chromosome"/>
</dbReference>
<keyword evidence="1" id="KW-0012">Acyltransferase</keyword>
<dbReference type="AlphaFoldDB" id="A0A897NIZ2"/>
<organism evidence="1 2">
    <name type="scientific">Halapricum desulfuricans</name>
    <dbReference type="NCBI Taxonomy" id="2841257"/>
    <lineage>
        <taxon>Archaea</taxon>
        <taxon>Methanobacteriati</taxon>
        <taxon>Methanobacteriota</taxon>
        <taxon>Stenosarchaea group</taxon>
        <taxon>Halobacteria</taxon>
        <taxon>Halobacteriales</taxon>
        <taxon>Haloarculaceae</taxon>
        <taxon>Halapricum</taxon>
    </lineage>
</organism>
<dbReference type="RefSeq" id="WP_229124362.1">
    <property type="nucleotide sequence ID" value="NZ_CP064789.1"/>
</dbReference>
<keyword evidence="1" id="KW-0808">Transferase</keyword>
<proteinExistence type="predicted"/>
<name>A0A897NIZ2_9EURY</name>
<accession>A0A897NIZ2</accession>
<evidence type="ECO:0000313" key="2">
    <source>
        <dbReference type="Proteomes" id="UP000663305"/>
    </source>
</evidence>
<dbReference type="GO" id="GO:0016746">
    <property type="term" value="F:acyltransferase activity"/>
    <property type="evidence" value="ECO:0007669"/>
    <property type="project" value="UniProtKB-KW"/>
</dbReference>
<dbReference type="GeneID" id="68861526"/>